<dbReference type="OrthoDB" id="1909330at2759"/>
<feature type="coiled-coil region" evidence="1">
    <location>
        <begin position="143"/>
        <end position="177"/>
    </location>
</feature>
<proteinExistence type="predicted"/>
<name>A0A7J7LMR7_9MAGN</name>
<dbReference type="EMBL" id="JACGCM010002180">
    <property type="protein sequence ID" value="KAF6143784.1"/>
    <property type="molecule type" value="Genomic_DNA"/>
</dbReference>
<keyword evidence="3" id="KW-1185">Reference proteome</keyword>
<reference evidence="2 3" key="1">
    <citation type="journal article" date="2020" name="IScience">
        <title>Genome Sequencing of the Endangered Kingdonia uniflora (Circaeasteraceae, Ranunculales) Reveals Potential Mechanisms of Evolutionary Specialization.</title>
        <authorList>
            <person name="Sun Y."/>
            <person name="Deng T."/>
            <person name="Zhang A."/>
            <person name="Moore M.J."/>
            <person name="Landis J.B."/>
            <person name="Lin N."/>
            <person name="Zhang H."/>
            <person name="Zhang X."/>
            <person name="Huang J."/>
            <person name="Zhang X."/>
            <person name="Sun H."/>
            <person name="Wang H."/>
        </authorList>
    </citation>
    <scope>NUCLEOTIDE SEQUENCE [LARGE SCALE GENOMIC DNA]</scope>
    <source>
        <strain evidence="2">TB1705</strain>
        <tissue evidence="2">Leaf</tissue>
    </source>
</reference>
<dbReference type="AlphaFoldDB" id="A0A7J7LMR7"/>
<protein>
    <submittedName>
        <fullName evidence="2">Uncharacterized protein</fullName>
    </submittedName>
</protein>
<comment type="caution">
    <text evidence="2">The sequence shown here is derived from an EMBL/GenBank/DDBJ whole genome shotgun (WGS) entry which is preliminary data.</text>
</comment>
<dbReference type="Proteomes" id="UP000541444">
    <property type="component" value="Unassembled WGS sequence"/>
</dbReference>
<accession>A0A7J7LMR7</accession>
<organism evidence="2 3">
    <name type="scientific">Kingdonia uniflora</name>
    <dbReference type="NCBI Taxonomy" id="39325"/>
    <lineage>
        <taxon>Eukaryota</taxon>
        <taxon>Viridiplantae</taxon>
        <taxon>Streptophyta</taxon>
        <taxon>Embryophyta</taxon>
        <taxon>Tracheophyta</taxon>
        <taxon>Spermatophyta</taxon>
        <taxon>Magnoliopsida</taxon>
        <taxon>Ranunculales</taxon>
        <taxon>Circaeasteraceae</taxon>
        <taxon>Kingdonia</taxon>
    </lineage>
</organism>
<sequence>EKDYASKRVRRSQTSDPKQSRTLLLSFNHLSISGREGNRDADLATFRGWENHDKKSFDVAIDGLRRNSKLLEHTWTNYYELCRSQNAFLHENLLKRHHKLVVGIIAETLVIANGMNVGFLHAKLNRLQSLVSISEEELYLKRREEAKVEHAHMEEEIKRLELEILELKEASKMLDAEKLHIPFCKAYLSKQDVTIILIEEDKKEFTVKLGYEGQTIHLELIRVLAYEFQKGQIKNYCLVSSPFCVSIDIQKKWQFKVSRGVIFWGNLDIESFDVAVNGLRMNSELSKDMGTKYYELCRSQNVFLHEKFLKQNIKVFDRIIIETVIIADGMKGSNLSTFMNNFVAWDQSLEGFEHLGMNVGFIRTKLRRLMNLVSKSE</sequence>
<evidence type="ECO:0000313" key="2">
    <source>
        <dbReference type="EMBL" id="KAF6143784.1"/>
    </source>
</evidence>
<evidence type="ECO:0000256" key="1">
    <source>
        <dbReference type="SAM" id="Coils"/>
    </source>
</evidence>
<keyword evidence="1" id="KW-0175">Coiled coil</keyword>
<evidence type="ECO:0000313" key="3">
    <source>
        <dbReference type="Proteomes" id="UP000541444"/>
    </source>
</evidence>
<feature type="non-terminal residue" evidence="2">
    <location>
        <position position="1"/>
    </location>
</feature>
<gene>
    <name evidence="2" type="ORF">GIB67_016705</name>
</gene>